<dbReference type="EMBL" id="BONH01000008">
    <property type="protein sequence ID" value="GIF97314.1"/>
    <property type="molecule type" value="Genomic_DNA"/>
</dbReference>
<feature type="region of interest" description="Disordered" evidence="1">
    <location>
        <begin position="35"/>
        <end position="92"/>
    </location>
</feature>
<protein>
    <submittedName>
        <fullName evidence="2">Uncharacterized protein</fullName>
    </submittedName>
</protein>
<comment type="caution">
    <text evidence="2">The sequence shown here is derived from an EMBL/GenBank/DDBJ whole genome shotgun (WGS) entry which is preliminary data.</text>
</comment>
<proteinExistence type="predicted"/>
<dbReference type="AlphaFoldDB" id="A0A8J3KL66"/>
<dbReference type="Proteomes" id="UP000659904">
    <property type="component" value="Unassembled WGS sequence"/>
</dbReference>
<name>A0A8J3KL66_9ACTN</name>
<gene>
    <name evidence="2" type="ORF">Cci01nite_24080</name>
</gene>
<accession>A0A8J3KL66</accession>
<evidence type="ECO:0000313" key="2">
    <source>
        <dbReference type="EMBL" id="GIF97314.1"/>
    </source>
</evidence>
<sequence>MAFLARETLAPGGNMRRSSRATAAVGTVAIALPGRSGMAGEKPLSQPPAPASRAAEQRVSPPAHAHGSRGPACLSTDSPRSRSCATPGKDCQ</sequence>
<feature type="compositionally biased region" description="Polar residues" evidence="1">
    <location>
        <begin position="75"/>
        <end position="84"/>
    </location>
</feature>
<keyword evidence="3" id="KW-1185">Reference proteome</keyword>
<evidence type="ECO:0000313" key="3">
    <source>
        <dbReference type="Proteomes" id="UP000659904"/>
    </source>
</evidence>
<reference evidence="2 3" key="1">
    <citation type="submission" date="2021-01" db="EMBL/GenBank/DDBJ databases">
        <title>Whole genome shotgun sequence of Catellatospora citrea NBRC 14495.</title>
        <authorList>
            <person name="Komaki H."/>
            <person name="Tamura T."/>
        </authorList>
    </citation>
    <scope>NUCLEOTIDE SEQUENCE [LARGE SCALE GENOMIC DNA]</scope>
    <source>
        <strain evidence="2 3">NBRC 14495</strain>
    </source>
</reference>
<evidence type="ECO:0000256" key="1">
    <source>
        <dbReference type="SAM" id="MobiDB-lite"/>
    </source>
</evidence>
<organism evidence="2 3">
    <name type="scientific">Catellatospora citrea</name>
    <dbReference type="NCBI Taxonomy" id="53366"/>
    <lineage>
        <taxon>Bacteria</taxon>
        <taxon>Bacillati</taxon>
        <taxon>Actinomycetota</taxon>
        <taxon>Actinomycetes</taxon>
        <taxon>Micromonosporales</taxon>
        <taxon>Micromonosporaceae</taxon>
        <taxon>Catellatospora</taxon>
    </lineage>
</organism>
<feature type="region of interest" description="Disordered" evidence="1">
    <location>
        <begin position="1"/>
        <end position="21"/>
    </location>
</feature>